<name>A0A1W6P119_9RHOB</name>
<protein>
    <submittedName>
        <fullName evidence="1">Uncharacterized protein</fullName>
    </submittedName>
</protein>
<keyword evidence="2" id="KW-1185">Reference proteome</keyword>
<gene>
    <name evidence="1" type="ORF">BVG79_01863</name>
</gene>
<dbReference type="KEGG" id="kro:BVG79_01863"/>
<dbReference type="AlphaFoldDB" id="A0A1W6P119"/>
<dbReference type="EMBL" id="CP019937">
    <property type="protein sequence ID" value="ARO15205.1"/>
    <property type="molecule type" value="Genomic_DNA"/>
</dbReference>
<dbReference type="Proteomes" id="UP000242447">
    <property type="component" value="Chromosome"/>
</dbReference>
<evidence type="ECO:0000313" key="1">
    <source>
        <dbReference type="EMBL" id="ARO15205.1"/>
    </source>
</evidence>
<accession>A0A1W6P119</accession>
<sequence length="43" mass="5147">MPRILMMLAQRILLPILARKSGGGRQMRSAQQLTRFLRRFMRF</sequence>
<proteinExistence type="predicted"/>
<organism evidence="1 2">
    <name type="scientific">Ketogulonicigenium robustum</name>
    <dbReference type="NCBI Taxonomy" id="92947"/>
    <lineage>
        <taxon>Bacteria</taxon>
        <taxon>Pseudomonadati</taxon>
        <taxon>Pseudomonadota</taxon>
        <taxon>Alphaproteobacteria</taxon>
        <taxon>Rhodobacterales</taxon>
        <taxon>Roseobacteraceae</taxon>
        <taxon>Ketogulonicigenium</taxon>
    </lineage>
</organism>
<reference evidence="1 2" key="1">
    <citation type="submission" date="2017-02" db="EMBL/GenBank/DDBJ databases">
        <title>Ketogulonicigenium robustum SPU B003 Genome sequencing and assembly.</title>
        <authorList>
            <person name="Li Y."/>
            <person name="Liu L."/>
            <person name="Wang C."/>
            <person name="Zhang M."/>
            <person name="Zhang T."/>
            <person name="Zhang Y."/>
        </authorList>
    </citation>
    <scope>NUCLEOTIDE SEQUENCE [LARGE SCALE GENOMIC DNA]</scope>
    <source>
        <strain evidence="1 2">SPU_B003</strain>
    </source>
</reference>
<dbReference type="RefSeq" id="WP_257789401.1">
    <property type="nucleotide sequence ID" value="NZ_CP019937.1"/>
</dbReference>
<evidence type="ECO:0000313" key="2">
    <source>
        <dbReference type="Proteomes" id="UP000242447"/>
    </source>
</evidence>